<protein>
    <recommendedName>
        <fullName evidence="3">Prepilin type IV endopeptidase peptidase domain-containing protein</fullName>
    </recommendedName>
</protein>
<feature type="transmembrane region" description="Helical" evidence="2">
    <location>
        <begin position="84"/>
        <end position="102"/>
    </location>
</feature>
<evidence type="ECO:0000313" key="4">
    <source>
        <dbReference type="EMBL" id="USR80186.1"/>
    </source>
</evidence>
<keyword evidence="5" id="KW-1185">Reference proteome</keyword>
<dbReference type="RefSeq" id="WP_252674036.1">
    <property type="nucleotide sequence ID" value="NZ_CP099547.1"/>
</dbReference>
<feature type="transmembrane region" description="Helical" evidence="2">
    <location>
        <begin position="58"/>
        <end position="78"/>
    </location>
</feature>
<dbReference type="InterPro" id="IPR000045">
    <property type="entry name" value="Prepilin_IV_endopep_pep"/>
</dbReference>
<proteinExistence type="inferred from homology"/>
<keyword evidence="2" id="KW-1133">Transmembrane helix</keyword>
<name>A0ABY5AK86_9ACTO</name>
<organism evidence="4 5">
    <name type="scientific">Arcanobacterium pinnipediorum</name>
    <dbReference type="NCBI Taxonomy" id="1503041"/>
    <lineage>
        <taxon>Bacteria</taxon>
        <taxon>Bacillati</taxon>
        <taxon>Actinomycetota</taxon>
        <taxon>Actinomycetes</taxon>
        <taxon>Actinomycetales</taxon>
        <taxon>Actinomycetaceae</taxon>
        <taxon>Arcanobacterium</taxon>
    </lineage>
</organism>
<evidence type="ECO:0000256" key="1">
    <source>
        <dbReference type="ARBA" id="ARBA00005801"/>
    </source>
</evidence>
<feature type="transmembrane region" description="Helical" evidence="2">
    <location>
        <begin position="7"/>
        <end position="26"/>
    </location>
</feature>
<dbReference type="Pfam" id="PF01478">
    <property type="entry name" value="Peptidase_A24"/>
    <property type="match status" value="1"/>
</dbReference>
<dbReference type="Proteomes" id="UP001056109">
    <property type="component" value="Chromosome"/>
</dbReference>
<evidence type="ECO:0000256" key="2">
    <source>
        <dbReference type="SAM" id="Phobius"/>
    </source>
</evidence>
<comment type="similarity">
    <text evidence="1">Belongs to the peptidase A24 family.</text>
</comment>
<reference evidence="4" key="1">
    <citation type="submission" date="2022-06" db="EMBL/GenBank/DDBJ databases">
        <title>Complete Genome Sequence of Arcanobacterium pinnipediorum strain DSM 28752 isolated from a harbour seal.</title>
        <authorList>
            <person name="Borowiak M."/>
            <person name="Kreitlow A."/>
            <person name="Alssahen M."/>
            <person name="Malorny B."/>
            <person name="Laemmler C."/>
            <person name="Prenger-Berninghoff E."/>
            <person name="Siebert U."/>
            <person name="Ploetz M."/>
            <person name="Abdulmawjood A."/>
        </authorList>
    </citation>
    <scope>NUCLEOTIDE SEQUENCE</scope>
    <source>
        <strain evidence="4">DSM 28752</strain>
    </source>
</reference>
<dbReference type="EMBL" id="CP099547">
    <property type="protein sequence ID" value="USR80186.1"/>
    <property type="molecule type" value="Genomic_DNA"/>
</dbReference>
<evidence type="ECO:0000259" key="3">
    <source>
        <dbReference type="Pfam" id="PF01478"/>
    </source>
</evidence>
<keyword evidence="2" id="KW-0472">Membrane</keyword>
<accession>A0ABY5AK86</accession>
<sequence length="187" mass="19990">MSVINSWPIRILAVSIGMVTGLLSWQGRGADVMSVVAISIFYSLLAWNAVIDAYTKTLVVLVSNCALIIALLADIWRYGWDLQWWYPLAGALLICCLPLWILSSATSGTVIGIGDVRLLVVLVCWHGLKVLPVLIIAVVCAGCVGVVGLLSKRLKLSSTLPFGPFLVAASWVVSVGKEAVNLAQSVI</sequence>
<dbReference type="InterPro" id="IPR050882">
    <property type="entry name" value="Prepilin_peptidase/N-MTase"/>
</dbReference>
<feature type="domain" description="Prepilin type IV endopeptidase peptidase" evidence="3">
    <location>
        <begin position="40"/>
        <end position="144"/>
    </location>
</feature>
<feature type="transmembrane region" description="Helical" evidence="2">
    <location>
        <begin position="134"/>
        <end position="151"/>
    </location>
</feature>
<feature type="transmembrane region" description="Helical" evidence="2">
    <location>
        <begin position="32"/>
        <end position="51"/>
    </location>
</feature>
<dbReference type="PANTHER" id="PTHR30487">
    <property type="entry name" value="TYPE 4 PREPILIN-LIKE PROTEINS LEADER PEPTIDE-PROCESSING ENZYME"/>
    <property type="match status" value="1"/>
</dbReference>
<gene>
    <name evidence="4" type="ORF">NG665_04235</name>
</gene>
<keyword evidence="2" id="KW-0812">Transmembrane</keyword>
<dbReference type="PANTHER" id="PTHR30487:SF0">
    <property type="entry name" value="PREPILIN LEADER PEPTIDASE_N-METHYLTRANSFERASE-RELATED"/>
    <property type="match status" value="1"/>
</dbReference>
<evidence type="ECO:0000313" key="5">
    <source>
        <dbReference type="Proteomes" id="UP001056109"/>
    </source>
</evidence>